<evidence type="ECO:0000313" key="2">
    <source>
        <dbReference type="EMBL" id="RKL68881.1"/>
    </source>
</evidence>
<evidence type="ECO:0000313" key="3">
    <source>
        <dbReference type="Proteomes" id="UP000281498"/>
    </source>
</evidence>
<accession>A0A3A9KED8</accession>
<feature type="transmembrane region" description="Helical" evidence="1">
    <location>
        <begin position="73"/>
        <end position="95"/>
    </location>
</feature>
<dbReference type="PANTHER" id="PTHR37692">
    <property type="entry name" value="HYPOTHETICAL MEMBRANE SPANNING PROTEIN"/>
    <property type="match status" value="1"/>
</dbReference>
<evidence type="ECO:0000256" key="1">
    <source>
        <dbReference type="SAM" id="Phobius"/>
    </source>
</evidence>
<sequence>MATFLPFISTLFIGLSAVFVAVGWYFVAKRKIEVHKKVMFWAAVLATIFFATYLSKTLFIGSTAFGGPESIKLYYTIFLLFHISMATIAAVLGIIQLVTGYKNKLVSHRRLGPITSVIWFISAVTGIAVYCLLYVVYEPGPTTNLFRAIISG</sequence>
<keyword evidence="1" id="KW-1133">Transmembrane helix</keyword>
<evidence type="ECO:0008006" key="4">
    <source>
        <dbReference type="Google" id="ProtNLM"/>
    </source>
</evidence>
<dbReference type="RefSeq" id="WP_110936480.1">
    <property type="nucleotide sequence ID" value="NZ_KZ614146.1"/>
</dbReference>
<dbReference type="InterPro" id="IPR007352">
    <property type="entry name" value="DUF420"/>
</dbReference>
<feature type="transmembrane region" description="Helical" evidence="1">
    <location>
        <begin position="116"/>
        <end position="137"/>
    </location>
</feature>
<dbReference type="PANTHER" id="PTHR37692:SF1">
    <property type="entry name" value="DUF420 DOMAIN-CONTAINING PROTEIN"/>
    <property type="match status" value="1"/>
</dbReference>
<dbReference type="AlphaFoldDB" id="A0A3A9KED8"/>
<proteinExistence type="predicted"/>
<organism evidence="2 3">
    <name type="scientific">Salipaludibacillus neizhouensis</name>
    <dbReference type="NCBI Taxonomy" id="885475"/>
    <lineage>
        <taxon>Bacteria</taxon>
        <taxon>Bacillati</taxon>
        <taxon>Bacillota</taxon>
        <taxon>Bacilli</taxon>
        <taxon>Bacillales</taxon>
        <taxon>Bacillaceae</taxon>
    </lineage>
</organism>
<keyword evidence="1" id="KW-0472">Membrane</keyword>
<keyword evidence="3" id="KW-1185">Reference proteome</keyword>
<feature type="transmembrane region" description="Helical" evidence="1">
    <location>
        <begin position="39"/>
        <end position="61"/>
    </location>
</feature>
<dbReference type="OrthoDB" id="2375575at2"/>
<feature type="transmembrane region" description="Helical" evidence="1">
    <location>
        <begin position="6"/>
        <end position="27"/>
    </location>
</feature>
<protein>
    <recommendedName>
        <fullName evidence="4">DUF420 domain-containing protein</fullName>
    </recommendedName>
</protein>
<dbReference type="Proteomes" id="UP000281498">
    <property type="component" value="Unassembled WGS sequence"/>
</dbReference>
<dbReference type="Pfam" id="PF04238">
    <property type="entry name" value="DUF420"/>
    <property type="match status" value="1"/>
</dbReference>
<gene>
    <name evidence="2" type="ORF">CR203_02245</name>
</gene>
<comment type="caution">
    <text evidence="2">The sequence shown here is derived from an EMBL/GenBank/DDBJ whole genome shotgun (WGS) entry which is preliminary data.</text>
</comment>
<name>A0A3A9KED8_9BACI</name>
<dbReference type="EMBL" id="PDOE01000001">
    <property type="protein sequence ID" value="RKL68881.1"/>
    <property type="molecule type" value="Genomic_DNA"/>
</dbReference>
<reference evidence="2 3" key="1">
    <citation type="submission" date="2017-10" db="EMBL/GenBank/DDBJ databases">
        <title>Bacillus sp. nov., a halophilic bacterium isolated from a Keqin Lake.</title>
        <authorList>
            <person name="Wang H."/>
        </authorList>
    </citation>
    <scope>NUCLEOTIDE SEQUENCE [LARGE SCALE GENOMIC DNA]</scope>
    <source>
        <strain evidence="2 3">KCTC 13187</strain>
    </source>
</reference>
<keyword evidence="1" id="KW-0812">Transmembrane</keyword>